<dbReference type="GO" id="GO:0006631">
    <property type="term" value="P:fatty acid metabolic process"/>
    <property type="evidence" value="ECO:0007669"/>
    <property type="project" value="TreeGrafter"/>
</dbReference>
<dbReference type="GO" id="GO:0006974">
    <property type="term" value="P:DNA damage response"/>
    <property type="evidence" value="ECO:0007669"/>
    <property type="project" value="InterPro"/>
</dbReference>
<dbReference type="OrthoDB" id="412814at2759"/>
<dbReference type="Proteomes" id="UP001151518">
    <property type="component" value="Unassembled WGS sequence"/>
</dbReference>
<dbReference type="EMBL" id="JANBTW010000002">
    <property type="protein sequence ID" value="KAJ2681016.1"/>
    <property type="molecule type" value="Genomic_DNA"/>
</dbReference>
<dbReference type="PANTHER" id="PTHR21052">
    <property type="entry name" value="SPERMATOGENESIS ASSOCIATED 11-RELATED"/>
    <property type="match status" value="1"/>
</dbReference>
<dbReference type="PROSITE" id="PS51471">
    <property type="entry name" value="FE2OG_OXY"/>
    <property type="match status" value="1"/>
</dbReference>
<dbReference type="InterPro" id="IPR032870">
    <property type="entry name" value="ALKBH7-like"/>
</dbReference>
<proteinExistence type="predicted"/>
<dbReference type="InterPro" id="IPR027450">
    <property type="entry name" value="AlkB-like"/>
</dbReference>
<dbReference type="GO" id="GO:0005759">
    <property type="term" value="C:mitochondrial matrix"/>
    <property type="evidence" value="ECO:0007669"/>
    <property type="project" value="TreeGrafter"/>
</dbReference>
<gene>
    <name evidence="3" type="ORF">GGI25_000322</name>
</gene>
<evidence type="ECO:0000259" key="2">
    <source>
        <dbReference type="PROSITE" id="PS51471"/>
    </source>
</evidence>
<dbReference type="Gene3D" id="2.60.120.590">
    <property type="entry name" value="Alpha-ketoglutarate-dependent dioxygenase AlkB-like"/>
    <property type="match status" value="1"/>
</dbReference>
<evidence type="ECO:0000313" key="4">
    <source>
        <dbReference type="Proteomes" id="UP001151518"/>
    </source>
</evidence>
<dbReference type="PANTHER" id="PTHR21052:SF0">
    <property type="entry name" value="ALPHA-KETOGLUTARATE-DEPENDENT DIOXYGENASE ALKB HOMOLOG 7, MITOCHONDRIAL"/>
    <property type="match status" value="1"/>
</dbReference>
<reference evidence="3" key="1">
    <citation type="submission" date="2022-07" db="EMBL/GenBank/DDBJ databases">
        <title>Phylogenomic reconstructions and comparative analyses of Kickxellomycotina fungi.</title>
        <authorList>
            <person name="Reynolds N.K."/>
            <person name="Stajich J.E."/>
            <person name="Barry K."/>
            <person name="Grigoriev I.V."/>
            <person name="Crous P."/>
            <person name="Smith M.E."/>
        </authorList>
    </citation>
    <scope>NUCLEOTIDE SEQUENCE</scope>
    <source>
        <strain evidence="3">NRRL 3115</strain>
    </source>
</reference>
<feature type="domain" description="Fe2OG dioxygenase" evidence="2">
    <location>
        <begin position="182"/>
        <end position="297"/>
    </location>
</feature>
<feature type="region of interest" description="Disordered" evidence="1">
    <location>
        <begin position="20"/>
        <end position="61"/>
    </location>
</feature>
<comment type="caution">
    <text evidence="3">The sequence shown here is derived from an EMBL/GenBank/DDBJ whole genome shotgun (WGS) entry which is preliminary data.</text>
</comment>
<dbReference type="SUPFAM" id="SSF51197">
    <property type="entry name" value="Clavaminate synthase-like"/>
    <property type="match status" value="1"/>
</dbReference>
<protein>
    <recommendedName>
        <fullName evidence="2">Fe2OG dioxygenase domain-containing protein</fullName>
    </recommendedName>
</protein>
<dbReference type="Pfam" id="PF13532">
    <property type="entry name" value="2OG-FeII_Oxy_2"/>
    <property type="match status" value="1"/>
</dbReference>
<name>A0A9W8G7Z2_9FUNG</name>
<dbReference type="InterPro" id="IPR037151">
    <property type="entry name" value="AlkB-like_sf"/>
</dbReference>
<accession>A0A9W8G7Z2</accession>
<evidence type="ECO:0000313" key="3">
    <source>
        <dbReference type="EMBL" id="KAJ2681016.1"/>
    </source>
</evidence>
<evidence type="ECO:0000256" key="1">
    <source>
        <dbReference type="SAM" id="MobiDB-lite"/>
    </source>
</evidence>
<sequence>MAQGDSTDDKCHQEDLFQELFGDDISERKTGDDSSSICSSSKTDERMDGPTPDGQSPDDTVSSDLVSKIIRIQLGQPALPDRRAVESPAPGFVICRQALGSELCELYFEWLNTKYFCNTPYLQSSDKERSGAQRDLRRVNQGMHFGALSDNLTPLGFLANACLNIGQLLPKDLVGSRRTDGPFDQAIINLYDPGEGIGDHIDLLRFEDGIVGYSFGSSATLRLRRLSSEAEIDVATQYAREPVGGGVDDVLVKINAGDVYAMAGEARFRWTHGFPAQIDGGANVRGRRISVTLRRLQIA</sequence>
<organism evidence="3 4">
    <name type="scientific">Coemansia spiralis</name>
    <dbReference type="NCBI Taxonomy" id="417178"/>
    <lineage>
        <taxon>Eukaryota</taxon>
        <taxon>Fungi</taxon>
        <taxon>Fungi incertae sedis</taxon>
        <taxon>Zoopagomycota</taxon>
        <taxon>Kickxellomycotina</taxon>
        <taxon>Kickxellomycetes</taxon>
        <taxon>Kickxellales</taxon>
        <taxon>Kickxellaceae</taxon>
        <taxon>Coemansia</taxon>
    </lineage>
</organism>
<dbReference type="InterPro" id="IPR005123">
    <property type="entry name" value="Oxoglu/Fe-dep_dioxygenase_dom"/>
</dbReference>
<dbReference type="AlphaFoldDB" id="A0A9W8G7Z2"/>